<feature type="region of interest" description="Disordered" evidence="1">
    <location>
        <begin position="199"/>
        <end position="240"/>
    </location>
</feature>
<feature type="compositionally biased region" description="Basic and acidic residues" evidence="1">
    <location>
        <begin position="486"/>
        <end position="496"/>
    </location>
</feature>
<feature type="region of interest" description="Disordered" evidence="1">
    <location>
        <begin position="537"/>
        <end position="556"/>
    </location>
</feature>
<proteinExistence type="predicted"/>
<feature type="compositionally biased region" description="Basic and acidic residues" evidence="1">
    <location>
        <begin position="1063"/>
        <end position="1079"/>
    </location>
</feature>
<name>A0AAV4DRV1_9GAST</name>
<feature type="compositionally biased region" description="Basic and acidic residues" evidence="1">
    <location>
        <begin position="220"/>
        <end position="234"/>
    </location>
</feature>
<sequence length="1248" mass="136093">MISWKSRRHGAAGGSSADGLSRTIPRPSDIARNLATPSHSATSSSTSNSSGAQRYQTASSSSGYHKPNPLALGGTSYGLSRSNPVRAVANPYDDLSLYTSQINAVHKPDIRPSDQHQGYRVSATSGGYFGFNKPTVYETPRHYGFNKTPTTKEFDGRYQNAKANSSDDTRGHYGFNKLSGIESSHLGYYGYNKPSSNNTRGHYGYNKSSSADSQSSNRYGFERAHARAEPRDRQTPNTELNMTEPSLIGQYPVSNDASYSQTLPWSGRFGKQSQAREQGQEFVNPFKTRAPLKLNRHNQHELESKNLYSAHAQYPFPEPSVDLPMQHRTEPGHNAAVMSPISPPESSQPSSLRQFLTSTPKSRREINQQPLLFEDHNPTSSTPSFPLAPSSSIDYTSTLPSKFPSQERTMIPSNLHVQCDLVNRFGLEEKADQQRSQSMSPHVYRGSRTAPLYPGGDAFIRETKTPPASSTPAMEFPLGNLPADELYDRPQFDPKTGRYKYKKAHDSRNQSSFPAPPKQSGLAATLNYHQQLRKELGMPQSNSPVPGPSSSASSPFKYPSFHLSDSNIPFTTAASASGTFSLPDANLSEGDSRSKRCYNPTLDKEVDLLTALAFDGNARRYQDAFQNLHGHCSTPHLPSATSPTQTIFDEPPLFGSDPNLLSKSRQPSFNNFYDNIFFGPSTQIKSSHKHMINTTFPPANSTSRAEMYPYDAETRAILAQQHGSIPAHARPSKSSSSLPTSTSAFTTFLGSQEPEFKDWKFGCTSPLTPPCTSSSSSSSTSFPFPVSQESYYSSTSVQGFCTLPRNNHNSFQNTTPVTPFSLAQKEPSYEEITNIVPASRKETGLKPAALTQTNPDISSHHLDAPKNRQFAAPDAHTFAPSMSSANFSDSFASQSNAGLSDTNCSSGVKLFNEDLHSGAHHSESDRINGTYPGLLPGVSAAKVAMTDSDQSRPQRPDGGADKTTVGDSRQASQDKSVRTNNARSGSIKFRAKSGTAIPGSVSERANKFEQNAALQAEKKKSGIPSFNFVRLRNKNIKSEKKEESARDKQTVRENKENLNNSFEKVKVSSENYANKDKKGGRNSIDLGKPQSNLKSGKCEKIVTTAGKNLHGDNPSALPVSSQNSLFSSSSSTMSRIPTAAIATKSSIPLRTFSSSSSSSPPRQRLSNPEDAGSKEAAYLAVTGSDVTVVTPARGQQTSSMHETRTGSVDVEAFNDFLLASGCPSNYYLFSRRKKPLPGKGDNRDRKRE</sequence>
<feature type="compositionally biased region" description="Polar residues" evidence="1">
    <location>
        <begin position="965"/>
        <end position="984"/>
    </location>
</feature>
<feature type="compositionally biased region" description="Low complexity" evidence="1">
    <location>
        <begin position="1149"/>
        <end position="1166"/>
    </location>
</feature>
<feature type="compositionally biased region" description="Basic and acidic residues" evidence="1">
    <location>
        <begin position="1037"/>
        <end position="1056"/>
    </location>
</feature>
<dbReference type="EMBL" id="BLXT01008196">
    <property type="protein sequence ID" value="GFO46576.1"/>
    <property type="molecule type" value="Genomic_DNA"/>
</dbReference>
<feature type="region of interest" description="Disordered" evidence="1">
    <location>
        <begin position="1"/>
        <end position="69"/>
    </location>
</feature>
<feature type="region of interest" description="Disordered" evidence="1">
    <location>
        <begin position="479"/>
        <end position="521"/>
    </location>
</feature>
<feature type="compositionally biased region" description="Low complexity" evidence="1">
    <location>
        <begin position="35"/>
        <end position="52"/>
    </location>
</feature>
<evidence type="ECO:0000313" key="3">
    <source>
        <dbReference type="Proteomes" id="UP000735302"/>
    </source>
</evidence>
<feature type="region of interest" description="Disordered" evidence="1">
    <location>
        <begin position="1229"/>
        <end position="1248"/>
    </location>
</feature>
<feature type="compositionally biased region" description="Low complexity" evidence="1">
    <location>
        <begin position="539"/>
        <end position="556"/>
    </location>
</feature>
<gene>
    <name evidence="2" type="ORF">PoB_007308100</name>
</gene>
<reference evidence="2 3" key="1">
    <citation type="journal article" date="2021" name="Elife">
        <title>Chloroplast acquisition without the gene transfer in kleptoplastic sea slugs, Plakobranchus ocellatus.</title>
        <authorList>
            <person name="Maeda T."/>
            <person name="Takahashi S."/>
            <person name="Yoshida T."/>
            <person name="Shimamura S."/>
            <person name="Takaki Y."/>
            <person name="Nagai Y."/>
            <person name="Toyoda A."/>
            <person name="Suzuki Y."/>
            <person name="Arimoto A."/>
            <person name="Ishii H."/>
            <person name="Satoh N."/>
            <person name="Nishiyama T."/>
            <person name="Hasebe M."/>
            <person name="Maruyama T."/>
            <person name="Minagawa J."/>
            <person name="Obokata J."/>
            <person name="Shigenobu S."/>
        </authorList>
    </citation>
    <scope>NUCLEOTIDE SEQUENCE [LARGE SCALE GENOMIC DNA]</scope>
</reference>
<feature type="compositionally biased region" description="Basic residues" evidence="1">
    <location>
        <begin position="1"/>
        <end position="10"/>
    </location>
</feature>
<feature type="region of interest" description="Disordered" evidence="1">
    <location>
        <begin position="1149"/>
        <end position="1172"/>
    </location>
</feature>
<accession>A0AAV4DRV1</accession>
<organism evidence="2 3">
    <name type="scientific">Plakobranchus ocellatus</name>
    <dbReference type="NCBI Taxonomy" id="259542"/>
    <lineage>
        <taxon>Eukaryota</taxon>
        <taxon>Metazoa</taxon>
        <taxon>Spiralia</taxon>
        <taxon>Lophotrochozoa</taxon>
        <taxon>Mollusca</taxon>
        <taxon>Gastropoda</taxon>
        <taxon>Heterobranchia</taxon>
        <taxon>Euthyneura</taxon>
        <taxon>Panpulmonata</taxon>
        <taxon>Sacoglossa</taxon>
        <taxon>Placobranchoidea</taxon>
        <taxon>Plakobranchidae</taxon>
        <taxon>Plakobranchus</taxon>
    </lineage>
</organism>
<feature type="compositionally biased region" description="Low complexity" evidence="1">
    <location>
        <begin position="1120"/>
        <end position="1133"/>
    </location>
</feature>
<feature type="region of interest" description="Disordered" evidence="1">
    <location>
        <begin position="327"/>
        <end position="362"/>
    </location>
</feature>
<feature type="region of interest" description="Disordered" evidence="1">
    <location>
        <begin position="943"/>
        <end position="1003"/>
    </location>
</feature>
<dbReference type="Proteomes" id="UP000735302">
    <property type="component" value="Unassembled WGS sequence"/>
</dbReference>
<dbReference type="AlphaFoldDB" id="A0AAV4DRV1"/>
<evidence type="ECO:0000256" key="1">
    <source>
        <dbReference type="SAM" id="MobiDB-lite"/>
    </source>
</evidence>
<feature type="compositionally biased region" description="Polar residues" evidence="1">
    <location>
        <begin position="53"/>
        <end position="63"/>
    </location>
</feature>
<protein>
    <submittedName>
        <fullName evidence="2">Uncharacterized protein</fullName>
    </submittedName>
</protein>
<comment type="caution">
    <text evidence="2">The sequence shown here is derived from an EMBL/GenBank/DDBJ whole genome shotgun (WGS) entry which is preliminary data.</text>
</comment>
<evidence type="ECO:0000313" key="2">
    <source>
        <dbReference type="EMBL" id="GFO46576.1"/>
    </source>
</evidence>
<keyword evidence="3" id="KW-1185">Reference proteome</keyword>
<feature type="compositionally biased region" description="Basic and acidic residues" evidence="1">
    <location>
        <begin position="949"/>
        <end position="960"/>
    </location>
</feature>
<feature type="region of interest" description="Disordered" evidence="1">
    <location>
        <begin position="1037"/>
        <end position="1133"/>
    </location>
</feature>